<dbReference type="GO" id="GO:0018773">
    <property type="term" value="F:acetylpyruvate hydrolase activity"/>
    <property type="evidence" value="ECO:0007669"/>
    <property type="project" value="TreeGrafter"/>
</dbReference>
<dbReference type="PANTHER" id="PTHR11820:SF7">
    <property type="entry name" value="ACYLPYRUVASE FAHD1, MITOCHONDRIAL"/>
    <property type="match status" value="1"/>
</dbReference>
<evidence type="ECO:0000313" key="3">
    <source>
        <dbReference type="EMBL" id="KPQ41398.1"/>
    </source>
</evidence>
<dbReference type="PANTHER" id="PTHR11820">
    <property type="entry name" value="ACYLPYRUVASE"/>
    <property type="match status" value="1"/>
</dbReference>
<dbReference type="SUPFAM" id="SSF56529">
    <property type="entry name" value="FAH"/>
    <property type="match status" value="1"/>
</dbReference>
<keyword evidence="3" id="KW-0413">Isomerase</keyword>
<accession>A0A0P8DV81</accession>
<comment type="caution">
    <text evidence="3">The sequence shown here is derived from an EMBL/GenBank/DDBJ whole genome shotgun (WGS) entry which is preliminary data.</text>
</comment>
<dbReference type="AlphaFoldDB" id="A0A0P8DV81"/>
<evidence type="ECO:0000313" key="4">
    <source>
        <dbReference type="Proteomes" id="UP000050360"/>
    </source>
</evidence>
<reference evidence="3 4" key="1">
    <citation type="submission" date="2015-09" db="EMBL/GenBank/DDBJ databases">
        <title>A metagenomics-based metabolic model of nitrate-dependent anaerobic oxidation of methane by Methanoperedens-like archaea.</title>
        <authorList>
            <person name="Arshad A."/>
            <person name="Speth D.R."/>
            <person name="De Graaf R.M."/>
            <person name="Op Den Camp H.J."/>
            <person name="Jetten M.S."/>
            <person name="Welte C.U."/>
        </authorList>
    </citation>
    <scope>NUCLEOTIDE SEQUENCE [LARGE SCALE GENOMIC DNA]</scope>
</reference>
<feature type="domain" description="Fumarylacetoacetase-like C-terminal" evidence="2">
    <location>
        <begin position="47"/>
        <end position="243"/>
    </location>
</feature>
<sequence>MIGRFKYDNEVLEGVVREERVIVQRGLYCDTFVLAELEILPPTIPSKIICVGLNYMDHARELDMAIPKKPLIFLKPPSSVIGHLGKIVYPGMAKRVDYEAELAIVIGKRCKNVPSGDASSVVMGYTCFNDVTARDIQKEDGQWTRAKSFDTFAPYGPFIIDSGLDVSDLCIRTRVNGKVRQDSRTSNLIFGVPELIEFISSIMTLEAGDVIVTGTPPGVGELSAGDEVEVEIEGIGILKNSVVSDKQIKQ</sequence>
<name>A0A0P8DV81_9EURY</name>
<keyword evidence="1" id="KW-0479">Metal-binding</keyword>
<evidence type="ECO:0000259" key="2">
    <source>
        <dbReference type="Pfam" id="PF01557"/>
    </source>
</evidence>
<dbReference type="GO" id="GO:0016853">
    <property type="term" value="F:isomerase activity"/>
    <property type="evidence" value="ECO:0007669"/>
    <property type="project" value="UniProtKB-KW"/>
</dbReference>
<dbReference type="FunFam" id="3.90.850.10:FF:000002">
    <property type="entry name" value="2-hydroxyhepta-2,4-diene-1,7-dioate isomerase"/>
    <property type="match status" value="1"/>
</dbReference>
<dbReference type="Gene3D" id="3.90.850.10">
    <property type="entry name" value="Fumarylacetoacetase-like, C-terminal domain"/>
    <property type="match status" value="1"/>
</dbReference>
<dbReference type="Proteomes" id="UP000050360">
    <property type="component" value="Unassembled WGS sequence"/>
</dbReference>
<organism evidence="3 4">
    <name type="scientific">Candidatus Methanoperedens nitratireducens</name>
    <dbReference type="NCBI Taxonomy" id="1392998"/>
    <lineage>
        <taxon>Archaea</taxon>
        <taxon>Methanobacteriati</taxon>
        <taxon>Methanobacteriota</taxon>
        <taxon>Stenosarchaea group</taxon>
        <taxon>Methanomicrobia</taxon>
        <taxon>Methanosarcinales</taxon>
        <taxon>ANME-2 cluster</taxon>
        <taxon>Candidatus Methanoperedentaceae</taxon>
        <taxon>Candidatus Methanoperedens</taxon>
    </lineage>
</organism>
<dbReference type="InterPro" id="IPR036663">
    <property type="entry name" value="Fumarylacetoacetase_C_sf"/>
</dbReference>
<dbReference type="InterPro" id="IPR011234">
    <property type="entry name" value="Fumarylacetoacetase-like_C"/>
</dbReference>
<dbReference type="Pfam" id="PF01557">
    <property type="entry name" value="FAA_hydrolase"/>
    <property type="match status" value="1"/>
</dbReference>
<dbReference type="GO" id="GO:0019752">
    <property type="term" value="P:carboxylic acid metabolic process"/>
    <property type="evidence" value="ECO:0007669"/>
    <property type="project" value="UniProtKB-ARBA"/>
</dbReference>
<dbReference type="EMBL" id="LKCM01000364">
    <property type="protein sequence ID" value="KPQ41398.1"/>
    <property type="molecule type" value="Genomic_DNA"/>
</dbReference>
<evidence type="ECO:0000256" key="1">
    <source>
        <dbReference type="ARBA" id="ARBA00022723"/>
    </source>
</evidence>
<dbReference type="PATRIC" id="fig|1719120.3.peg.4404"/>
<proteinExistence type="predicted"/>
<dbReference type="GO" id="GO:0046872">
    <property type="term" value="F:metal ion binding"/>
    <property type="evidence" value="ECO:0007669"/>
    <property type="project" value="UniProtKB-KW"/>
</dbReference>
<gene>
    <name evidence="3" type="primary">hpcE</name>
    <name evidence="3" type="ORF">MPEBLZ_04038</name>
</gene>
<protein>
    <submittedName>
        <fullName evidence="3">2-hydroxyhepta-2,4-diene-1,7-dioate isomerase</fullName>
    </submittedName>
</protein>